<accession>C1F5J6</accession>
<protein>
    <recommendedName>
        <fullName evidence="3">Toxin-antitoxin system, toxin component, RelE family</fullName>
    </recommendedName>
</protein>
<dbReference type="Proteomes" id="UP000002207">
    <property type="component" value="Chromosome"/>
</dbReference>
<evidence type="ECO:0008006" key="3">
    <source>
        <dbReference type="Google" id="ProtNLM"/>
    </source>
</evidence>
<dbReference type="eggNOG" id="COG4683">
    <property type="taxonomic scope" value="Bacteria"/>
</dbReference>
<evidence type="ECO:0000313" key="1">
    <source>
        <dbReference type="EMBL" id="ACO31741.1"/>
    </source>
</evidence>
<dbReference type="RefSeq" id="WP_015898219.1">
    <property type="nucleotide sequence ID" value="NC_012483.1"/>
</dbReference>
<dbReference type="HOGENOM" id="CLU_107454_1_1_0"/>
<dbReference type="EMBL" id="CP001472">
    <property type="protein sequence ID" value="ACO31741.1"/>
    <property type="molecule type" value="Genomic_DNA"/>
</dbReference>
<dbReference type="Pfam" id="PF05973">
    <property type="entry name" value="Gp49"/>
    <property type="match status" value="1"/>
</dbReference>
<dbReference type="AlphaFoldDB" id="C1F5J6"/>
<dbReference type="InterPro" id="IPR009241">
    <property type="entry name" value="HigB-like"/>
</dbReference>
<reference evidence="1 2" key="1">
    <citation type="journal article" date="2009" name="Appl. Environ. Microbiol.">
        <title>Three genomes from the phylum Acidobacteria provide insight into the lifestyles of these microorganisms in soils.</title>
        <authorList>
            <person name="Ward N.L."/>
            <person name="Challacombe J.F."/>
            <person name="Janssen P.H."/>
            <person name="Henrissat B."/>
            <person name="Coutinho P.M."/>
            <person name="Wu M."/>
            <person name="Xie G."/>
            <person name="Haft D.H."/>
            <person name="Sait M."/>
            <person name="Badger J."/>
            <person name="Barabote R.D."/>
            <person name="Bradley B."/>
            <person name="Brettin T.S."/>
            <person name="Brinkac L.M."/>
            <person name="Bruce D."/>
            <person name="Creasy T."/>
            <person name="Daugherty S.C."/>
            <person name="Davidsen T.M."/>
            <person name="DeBoy R.T."/>
            <person name="Detter J.C."/>
            <person name="Dodson R.J."/>
            <person name="Durkin A.S."/>
            <person name="Ganapathy A."/>
            <person name="Gwinn-Giglio M."/>
            <person name="Han C.S."/>
            <person name="Khouri H."/>
            <person name="Kiss H."/>
            <person name="Kothari S.P."/>
            <person name="Madupu R."/>
            <person name="Nelson K.E."/>
            <person name="Nelson W.C."/>
            <person name="Paulsen I."/>
            <person name="Penn K."/>
            <person name="Ren Q."/>
            <person name="Rosovitz M.J."/>
            <person name="Selengut J.D."/>
            <person name="Shrivastava S."/>
            <person name="Sullivan S.A."/>
            <person name="Tapia R."/>
            <person name="Thompson L.S."/>
            <person name="Watkins K.L."/>
            <person name="Yang Q."/>
            <person name="Yu C."/>
            <person name="Zafar N."/>
            <person name="Zhou L."/>
            <person name="Kuske C.R."/>
        </authorList>
    </citation>
    <scope>NUCLEOTIDE SEQUENCE [LARGE SCALE GENOMIC DNA]</scope>
    <source>
        <strain evidence="2">ATCC 51196 / DSM 11244 / BCRC 80197 / JCM 7670 / NBRC 15755 / NCIMB 13165 / 161</strain>
    </source>
</reference>
<dbReference type="OrthoDB" id="330810at2"/>
<evidence type="ECO:0000313" key="2">
    <source>
        <dbReference type="Proteomes" id="UP000002207"/>
    </source>
</evidence>
<dbReference type="KEGG" id="aca:ACP_3175"/>
<proteinExistence type="predicted"/>
<dbReference type="InParanoid" id="C1F5J6"/>
<dbReference type="STRING" id="240015.ACP_3175"/>
<keyword evidence="2" id="KW-1185">Reference proteome</keyword>
<organism evidence="1 2">
    <name type="scientific">Acidobacterium capsulatum (strain ATCC 51196 / DSM 11244 / BCRC 80197 / JCM 7670 / NBRC 15755 / NCIMB 13165 / 161)</name>
    <dbReference type="NCBI Taxonomy" id="240015"/>
    <lineage>
        <taxon>Bacteria</taxon>
        <taxon>Pseudomonadati</taxon>
        <taxon>Acidobacteriota</taxon>
        <taxon>Terriglobia</taxon>
        <taxon>Terriglobales</taxon>
        <taxon>Acidobacteriaceae</taxon>
        <taxon>Acidobacterium</taxon>
    </lineage>
</organism>
<gene>
    <name evidence="1" type="ordered locus">ACP_3175</name>
</gene>
<sequence>MAYEIRATPEFREWMQTLSREERESFDTAVNLLKERGPMLGRPYVDTVKRSAFPNMKELRTAHDKHLALRAFFAFDPKRAAILLIGGDKHGRRGFYEKLIRQADELYREHLRQLKK</sequence>
<name>C1F5J6_ACIC5</name>